<keyword evidence="2 6" id="KW-0812">Transmembrane</keyword>
<evidence type="ECO:0000256" key="5">
    <source>
        <dbReference type="ARBA" id="ARBA00023251"/>
    </source>
</evidence>
<comment type="caution">
    <text evidence="8">The sequence shown here is derived from an EMBL/GenBank/DDBJ whole genome shotgun (WGS) entry which is preliminary data.</text>
</comment>
<dbReference type="EMBL" id="JABJWZ010000381">
    <property type="protein sequence ID" value="MBB1256522.1"/>
    <property type="molecule type" value="Genomic_DNA"/>
</dbReference>
<feature type="transmembrane region" description="Helical" evidence="6">
    <location>
        <begin position="48"/>
        <end position="70"/>
    </location>
</feature>
<evidence type="ECO:0000313" key="9">
    <source>
        <dbReference type="EMBL" id="MBB1258350.1"/>
    </source>
</evidence>
<comment type="caution">
    <text evidence="6">Lacks conserved residue(s) required for the propagation of feature annotation.</text>
</comment>
<feature type="domain" description="ABC transmembrane type-2" evidence="7">
    <location>
        <begin position="46"/>
        <end position="271"/>
    </location>
</feature>
<keyword evidence="6" id="KW-0813">Transport</keyword>
<dbReference type="EMBL" id="JABJXA010000022">
    <property type="protein sequence ID" value="MBB1258350.1"/>
    <property type="molecule type" value="Genomic_DNA"/>
</dbReference>
<dbReference type="PIRSF" id="PIRSF006648">
    <property type="entry name" value="DrrB"/>
    <property type="match status" value="1"/>
</dbReference>
<dbReference type="InterPro" id="IPR047817">
    <property type="entry name" value="ABC2_TM_bact-type"/>
</dbReference>
<feature type="transmembrane region" description="Helical" evidence="6">
    <location>
        <begin position="160"/>
        <end position="184"/>
    </location>
</feature>
<dbReference type="InterPro" id="IPR000412">
    <property type="entry name" value="ABC_2_transport"/>
</dbReference>
<keyword evidence="4 6" id="KW-0472">Membrane</keyword>
<dbReference type="GO" id="GO:0140359">
    <property type="term" value="F:ABC-type transporter activity"/>
    <property type="evidence" value="ECO:0007669"/>
    <property type="project" value="InterPro"/>
</dbReference>
<keyword evidence="3 6" id="KW-1133">Transmembrane helix</keyword>
<dbReference type="PANTHER" id="PTHR43229">
    <property type="entry name" value="NODULATION PROTEIN J"/>
    <property type="match status" value="1"/>
</dbReference>
<protein>
    <recommendedName>
        <fullName evidence="6">Transport permease protein</fullName>
    </recommendedName>
</protein>
<name>A0A7W3WQA4_9ACTN</name>
<evidence type="ECO:0000256" key="2">
    <source>
        <dbReference type="ARBA" id="ARBA00022692"/>
    </source>
</evidence>
<dbReference type="AlphaFoldDB" id="A0A7W3WQA4"/>
<reference evidence="10 11" key="1">
    <citation type="submission" date="2020-05" db="EMBL/GenBank/DDBJ databases">
        <title>Classification of alakaliphilic streptomycetes isolated from an alkaline soil next to Lonar Crater, India and a proposal for the recognition of Streptomyces alkaliterrae sp. nov.</title>
        <authorList>
            <person name="Golinska P."/>
        </authorList>
    </citation>
    <scope>NUCLEOTIDE SEQUENCE [LARGE SCALE GENOMIC DNA]</scope>
    <source>
        <strain evidence="11">OF3</strain>
        <strain evidence="10">OF8</strain>
    </source>
</reference>
<evidence type="ECO:0000313" key="8">
    <source>
        <dbReference type="EMBL" id="MBB1256522.1"/>
    </source>
</evidence>
<reference evidence="8" key="2">
    <citation type="journal article" name="Syst. Appl. Microbiol.">
        <title>Streptomyces alkaliterrae sp. nov., isolated from an alkaline soil, and emended descriptions of Streptomyces alkaliphilus, Streptomyces calidiresistens and Streptomyces durbertensis.</title>
        <authorList>
            <person name="Swiecimska M."/>
            <person name="Golinska P."/>
            <person name="Nouioui I."/>
            <person name="Wypij M."/>
            <person name="Rai M."/>
            <person name="Sangal V."/>
            <person name="Goodfellow M."/>
        </authorList>
    </citation>
    <scope>NUCLEOTIDE SEQUENCE</scope>
    <source>
        <strain evidence="8">OF3</strain>
        <strain evidence="9">OF8</strain>
    </source>
</reference>
<accession>A0A7W3WQA4</accession>
<dbReference type="Proteomes" id="UP000517765">
    <property type="component" value="Unassembled WGS sequence"/>
</dbReference>
<dbReference type="InterPro" id="IPR013525">
    <property type="entry name" value="ABC2_TM"/>
</dbReference>
<dbReference type="GO" id="GO:0046677">
    <property type="term" value="P:response to antibiotic"/>
    <property type="evidence" value="ECO:0007669"/>
    <property type="project" value="UniProtKB-KW"/>
</dbReference>
<feature type="transmembrane region" description="Helical" evidence="6">
    <location>
        <begin position="76"/>
        <end position="100"/>
    </location>
</feature>
<feature type="transmembrane region" description="Helical" evidence="6">
    <location>
        <begin position="121"/>
        <end position="148"/>
    </location>
</feature>
<keyword evidence="5" id="KW-0046">Antibiotic resistance</keyword>
<comment type="similarity">
    <text evidence="6">Belongs to the ABC-2 integral membrane protein family.</text>
</comment>
<proteinExistence type="inferred from homology"/>
<dbReference type="Proteomes" id="UP000525686">
    <property type="component" value="Unassembled WGS sequence"/>
</dbReference>
<evidence type="ECO:0000256" key="4">
    <source>
        <dbReference type="ARBA" id="ARBA00023136"/>
    </source>
</evidence>
<evidence type="ECO:0000256" key="3">
    <source>
        <dbReference type="ARBA" id="ARBA00022989"/>
    </source>
</evidence>
<evidence type="ECO:0000256" key="1">
    <source>
        <dbReference type="ARBA" id="ARBA00004141"/>
    </source>
</evidence>
<dbReference type="PROSITE" id="PS51012">
    <property type="entry name" value="ABC_TM2"/>
    <property type="match status" value="1"/>
</dbReference>
<feature type="transmembrane region" description="Helical" evidence="6">
    <location>
        <begin position="247"/>
        <end position="269"/>
    </location>
</feature>
<evidence type="ECO:0000313" key="10">
    <source>
        <dbReference type="Proteomes" id="UP000517765"/>
    </source>
</evidence>
<evidence type="ECO:0000313" key="11">
    <source>
        <dbReference type="Proteomes" id="UP000525686"/>
    </source>
</evidence>
<dbReference type="InterPro" id="IPR051784">
    <property type="entry name" value="Nod_factor_ABC_transporter"/>
</dbReference>
<dbReference type="Pfam" id="PF01061">
    <property type="entry name" value="ABC2_membrane"/>
    <property type="match status" value="1"/>
</dbReference>
<sequence>MPPSPALVTVHTARPADPRSAPIAGPLTRVATLTGRCVRLSARNLDALLMSLALPVLLMLVFVYLFGGAINTGTSYVTYVVPGVLVLCSGYGAALTATTLNGDLGSGVVDRFRAMDAGGSALVCGHVVASLARNAAATTAVVLVALLLGFRPRASVGATLAALAVLLCYVLALSWLAAVVGALVSTPEAAGAFGFFALFLPYPSSAFVPVETMPGWLHGFAEHQPATPVIESLRALLLGTPAGSAPWIALAWCVGLLAVSVPLASLALARRYR</sequence>
<evidence type="ECO:0000256" key="6">
    <source>
        <dbReference type="RuleBase" id="RU361157"/>
    </source>
</evidence>
<organism evidence="8 11">
    <name type="scientific">Streptomyces alkaliterrae</name>
    <dbReference type="NCBI Taxonomy" id="2213162"/>
    <lineage>
        <taxon>Bacteria</taxon>
        <taxon>Bacillati</taxon>
        <taxon>Actinomycetota</taxon>
        <taxon>Actinomycetes</taxon>
        <taxon>Kitasatosporales</taxon>
        <taxon>Streptomycetaceae</taxon>
        <taxon>Streptomyces</taxon>
    </lineage>
</organism>
<comment type="subcellular location">
    <subcellularLocation>
        <location evidence="6">Cell membrane</location>
        <topology evidence="6">Multi-pass membrane protein</topology>
    </subcellularLocation>
    <subcellularLocation>
        <location evidence="1">Membrane</location>
        <topology evidence="1">Multi-pass membrane protein</topology>
    </subcellularLocation>
</comment>
<keyword evidence="6" id="KW-1003">Cell membrane</keyword>
<dbReference type="PANTHER" id="PTHR43229:SF2">
    <property type="entry name" value="NODULATION PROTEIN J"/>
    <property type="match status" value="1"/>
</dbReference>
<dbReference type="GO" id="GO:0043190">
    <property type="term" value="C:ATP-binding cassette (ABC) transporter complex"/>
    <property type="evidence" value="ECO:0007669"/>
    <property type="project" value="InterPro"/>
</dbReference>
<gene>
    <name evidence="8" type="ORF">H3146_24675</name>
    <name evidence="9" type="ORF">H3147_05835</name>
</gene>
<evidence type="ECO:0000259" key="7">
    <source>
        <dbReference type="PROSITE" id="PS51012"/>
    </source>
</evidence>